<dbReference type="Pfam" id="PF00440">
    <property type="entry name" value="TetR_N"/>
    <property type="match status" value="1"/>
</dbReference>
<dbReference type="PANTHER" id="PTHR30055:SF220">
    <property type="entry name" value="TETR-FAMILY REGULATORY PROTEIN"/>
    <property type="match status" value="1"/>
</dbReference>
<dbReference type="PROSITE" id="PS50977">
    <property type="entry name" value="HTH_TETR_2"/>
    <property type="match status" value="1"/>
</dbReference>
<dbReference type="EMBL" id="SGIS01000011">
    <property type="protein sequence ID" value="RZF64825.1"/>
    <property type="molecule type" value="Genomic_DNA"/>
</dbReference>
<keyword evidence="1" id="KW-0805">Transcription regulation</keyword>
<reference evidence="6 7" key="1">
    <citation type="submission" date="2019-02" db="EMBL/GenBank/DDBJ databases">
        <authorList>
            <person name="Li Y."/>
        </authorList>
    </citation>
    <scope>NUCLEOTIDE SEQUENCE [LARGE SCALE GENOMIC DNA]</scope>
    <source>
        <strain evidence="6 7">3-7</strain>
    </source>
</reference>
<feature type="DNA-binding region" description="H-T-H motif" evidence="4">
    <location>
        <begin position="35"/>
        <end position="54"/>
    </location>
</feature>
<keyword evidence="3" id="KW-0804">Transcription</keyword>
<feature type="domain" description="HTH tetR-type" evidence="5">
    <location>
        <begin position="12"/>
        <end position="72"/>
    </location>
</feature>
<evidence type="ECO:0000313" key="7">
    <source>
        <dbReference type="Proteomes" id="UP000292085"/>
    </source>
</evidence>
<comment type="caution">
    <text evidence="6">The sequence shown here is derived from an EMBL/GenBank/DDBJ whole genome shotgun (WGS) entry which is preliminary data.</text>
</comment>
<dbReference type="Gene3D" id="1.10.357.10">
    <property type="entry name" value="Tetracycline Repressor, domain 2"/>
    <property type="match status" value="1"/>
</dbReference>
<dbReference type="GO" id="GO:0000976">
    <property type="term" value="F:transcription cis-regulatory region binding"/>
    <property type="evidence" value="ECO:0007669"/>
    <property type="project" value="TreeGrafter"/>
</dbReference>
<dbReference type="OrthoDB" id="7056813at2"/>
<keyword evidence="2 4" id="KW-0238">DNA-binding</keyword>
<sequence length="204" mass="21625">MQSAMSQTYHHGALREAMIAAAETILERDGIAALTLRAAAREAGVSHGAPAHHFGNLSGLLSELAASGFLRLRQYLLDAVVNAEPTQHMAGLSRGYVAFARSAPGLFRLMFRSEQLDWSNHALSAAGGAAFAMLLPEASVDEADRKPISLPLLGRAMAHWSMVHGLSTLLIDGRLSAVGRELSPGVGVEALVEEILRSGVAHLE</sequence>
<evidence type="ECO:0000313" key="6">
    <source>
        <dbReference type="EMBL" id="RZF64825.1"/>
    </source>
</evidence>
<dbReference type="InterPro" id="IPR025996">
    <property type="entry name" value="MT1864/Rv1816-like_C"/>
</dbReference>
<gene>
    <name evidence="6" type="ORF">EWE75_09430</name>
</gene>
<evidence type="ECO:0000256" key="3">
    <source>
        <dbReference type="ARBA" id="ARBA00023163"/>
    </source>
</evidence>
<dbReference type="InterPro" id="IPR009057">
    <property type="entry name" value="Homeodomain-like_sf"/>
</dbReference>
<dbReference type="Pfam" id="PF13305">
    <property type="entry name" value="TetR_C_33"/>
    <property type="match status" value="1"/>
</dbReference>
<dbReference type="SUPFAM" id="SSF48498">
    <property type="entry name" value="Tetracyclin repressor-like, C-terminal domain"/>
    <property type="match status" value="1"/>
</dbReference>
<proteinExistence type="predicted"/>
<organism evidence="6 7">
    <name type="scientific">Sphingomonas populi</name>
    <dbReference type="NCBI Taxonomy" id="2484750"/>
    <lineage>
        <taxon>Bacteria</taxon>
        <taxon>Pseudomonadati</taxon>
        <taxon>Pseudomonadota</taxon>
        <taxon>Alphaproteobacteria</taxon>
        <taxon>Sphingomonadales</taxon>
        <taxon>Sphingomonadaceae</taxon>
        <taxon>Sphingomonas</taxon>
    </lineage>
</organism>
<dbReference type="GO" id="GO:0003700">
    <property type="term" value="F:DNA-binding transcription factor activity"/>
    <property type="evidence" value="ECO:0007669"/>
    <property type="project" value="TreeGrafter"/>
</dbReference>
<dbReference type="PANTHER" id="PTHR30055">
    <property type="entry name" value="HTH-TYPE TRANSCRIPTIONAL REGULATOR RUTR"/>
    <property type="match status" value="1"/>
</dbReference>
<evidence type="ECO:0000259" key="5">
    <source>
        <dbReference type="PROSITE" id="PS50977"/>
    </source>
</evidence>
<accession>A0A4Q6XXI5</accession>
<name>A0A4Q6XXI5_9SPHN</name>
<dbReference type="AlphaFoldDB" id="A0A4Q6XXI5"/>
<dbReference type="InterPro" id="IPR036271">
    <property type="entry name" value="Tet_transcr_reg_TetR-rel_C_sf"/>
</dbReference>
<dbReference type="InterPro" id="IPR050109">
    <property type="entry name" value="HTH-type_TetR-like_transc_reg"/>
</dbReference>
<dbReference type="SUPFAM" id="SSF46689">
    <property type="entry name" value="Homeodomain-like"/>
    <property type="match status" value="1"/>
</dbReference>
<evidence type="ECO:0000256" key="4">
    <source>
        <dbReference type="PROSITE-ProRule" id="PRU00335"/>
    </source>
</evidence>
<dbReference type="InterPro" id="IPR001647">
    <property type="entry name" value="HTH_TetR"/>
</dbReference>
<dbReference type="Proteomes" id="UP000292085">
    <property type="component" value="Unassembled WGS sequence"/>
</dbReference>
<keyword evidence="7" id="KW-1185">Reference proteome</keyword>
<protein>
    <submittedName>
        <fullName evidence="6">TetR/AcrR family transcriptional regulator</fullName>
    </submittedName>
</protein>
<evidence type="ECO:0000256" key="1">
    <source>
        <dbReference type="ARBA" id="ARBA00023015"/>
    </source>
</evidence>
<evidence type="ECO:0000256" key="2">
    <source>
        <dbReference type="ARBA" id="ARBA00023125"/>
    </source>
</evidence>